<dbReference type="Proteomes" id="UP000037035">
    <property type="component" value="Unassembled WGS sequence"/>
</dbReference>
<keyword evidence="1" id="KW-0812">Transmembrane</keyword>
<keyword evidence="1" id="KW-0472">Membrane</keyword>
<dbReference type="EMBL" id="LAVV01007526">
    <property type="protein sequence ID" value="KNZ55653.1"/>
    <property type="molecule type" value="Genomic_DNA"/>
</dbReference>
<feature type="transmembrane region" description="Helical" evidence="1">
    <location>
        <begin position="6"/>
        <end position="33"/>
    </location>
</feature>
<dbReference type="AlphaFoldDB" id="A0A0L6V4H1"/>
<organism evidence="2 3">
    <name type="scientific">Puccinia sorghi</name>
    <dbReference type="NCBI Taxonomy" id="27349"/>
    <lineage>
        <taxon>Eukaryota</taxon>
        <taxon>Fungi</taxon>
        <taxon>Dikarya</taxon>
        <taxon>Basidiomycota</taxon>
        <taxon>Pucciniomycotina</taxon>
        <taxon>Pucciniomycetes</taxon>
        <taxon>Pucciniales</taxon>
        <taxon>Pucciniaceae</taxon>
        <taxon>Puccinia</taxon>
    </lineage>
</organism>
<evidence type="ECO:0000256" key="1">
    <source>
        <dbReference type="SAM" id="Phobius"/>
    </source>
</evidence>
<gene>
    <name evidence="2" type="ORF">VP01_2621g2</name>
</gene>
<evidence type="ECO:0000313" key="3">
    <source>
        <dbReference type="Proteomes" id="UP000037035"/>
    </source>
</evidence>
<proteinExistence type="predicted"/>
<feature type="transmembrane region" description="Helical" evidence="1">
    <location>
        <begin position="54"/>
        <end position="79"/>
    </location>
</feature>
<name>A0A0L6V4H1_9BASI</name>
<protein>
    <submittedName>
        <fullName evidence="2">Uncharacterized protein</fullName>
    </submittedName>
</protein>
<reference evidence="2 3" key="1">
    <citation type="submission" date="2015-08" db="EMBL/GenBank/DDBJ databases">
        <title>Next Generation Sequencing and Analysis of the Genome of Puccinia sorghi L Schw, the Causal Agent of Maize Common Rust.</title>
        <authorList>
            <person name="Rochi L."/>
            <person name="Burguener G."/>
            <person name="Darino M."/>
            <person name="Turjanski A."/>
            <person name="Kreff E."/>
            <person name="Dieguez M.J."/>
            <person name="Sacco F."/>
        </authorList>
    </citation>
    <scope>NUCLEOTIDE SEQUENCE [LARGE SCALE GENOMIC DNA]</scope>
    <source>
        <strain evidence="2 3">RO10H11247</strain>
    </source>
</reference>
<keyword evidence="1" id="KW-1133">Transmembrane helix</keyword>
<evidence type="ECO:0000313" key="2">
    <source>
        <dbReference type="EMBL" id="KNZ55653.1"/>
    </source>
</evidence>
<accession>A0A0L6V4H1</accession>
<sequence>MATEALLSFVQVTTFFFMVKQCTLSSFAIKYIFLTRKMKKTRQKRKTRRKNLYLFWRMKMNLIMISIVMILTSMNMTWLKRMRKWRHPTIIWYKPLLRKKEVLQTEINCISDQFRAFSKDNCKLGHFKEIHSLSNNDFPIQPGDGPTRAFSLPNYYQIISYLKAKDRALEREDALHPTYFRMIEKLEAYREEVLIFWEAGQYLEENHKPRQHFGIIQFS</sequence>
<comment type="caution">
    <text evidence="2">The sequence shown here is derived from an EMBL/GenBank/DDBJ whole genome shotgun (WGS) entry which is preliminary data.</text>
</comment>
<dbReference type="VEuPathDB" id="FungiDB:VP01_2621g2"/>
<keyword evidence="3" id="KW-1185">Reference proteome</keyword>